<evidence type="ECO:0000313" key="2">
    <source>
        <dbReference type="EMBL" id="KAL3791583.1"/>
    </source>
</evidence>
<name>A0ABD3PUN3_9STRA</name>
<feature type="compositionally biased region" description="Polar residues" evidence="1">
    <location>
        <begin position="34"/>
        <end position="51"/>
    </location>
</feature>
<comment type="caution">
    <text evidence="2">The sequence shown here is derived from an EMBL/GenBank/DDBJ whole genome shotgun (WGS) entry which is preliminary data.</text>
</comment>
<feature type="region of interest" description="Disordered" evidence="1">
    <location>
        <begin position="396"/>
        <end position="472"/>
    </location>
</feature>
<keyword evidence="3" id="KW-1185">Reference proteome</keyword>
<dbReference type="AlphaFoldDB" id="A0ABD3PUN3"/>
<dbReference type="EMBL" id="JALLPJ020000460">
    <property type="protein sequence ID" value="KAL3791583.1"/>
    <property type="molecule type" value="Genomic_DNA"/>
</dbReference>
<evidence type="ECO:0000256" key="1">
    <source>
        <dbReference type="SAM" id="MobiDB-lite"/>
    </source>
</evidence>
<feature type="region of interest" description="Disordered" evidence="1">
    <location>
        <begin position="85"/>
        <end position="118"/>
    </location>
</feature>
<protein>
    <submittedName>
        <fullName evidence="2">Uncharacterized protein</fullName>
    </submittedName>
</protein>
<feature type="compositionally biased region" description="Pro residues" evidence="1">
    <location>
        <begin position="100"/>
        <end position="109"/>
    </location>
</feature>
<gene>
    <name evidence="2" type="ORF">ACHAWO_012284</name>
</gene>
<dbReference type="Proteomes" id="UP001530400">
    <property type="component" value="Unassembled WGS sequence"/>
</dbReference>
<evidence type="ECO:0000313" key="3">
    <source>
        <dbReference type="Proteomes" id="UP001530400"/>
    </source>
</evidence>
<reference evidence="2 3" key="1">
    <citation type="submission" date="2024-10" db="EMBL/GenBank/DDBJ databases">
        <title>Updated reference genomes for cyclostephanoid diatoms.</title>
        <authorList>
            <person name="Roberts W.R."/>
            <person name="Alverson A.J."/>
        </authorList>
    </citation>
    <scope>NUCLEOTIDE SEQUENCE [LARGE SCALE GENOMIC DNA]</scope>
    <source>
        <strain evidence="2 3">AJA010-31</strain>
    </source>
</reference>
<accession>A0ABD3PUN3</accession>
<feature type="compositionally biased region" description="Low complexity" evidence="1">
    <location>
        <begin position="431"/>
        <end position="472"/>
    </location>
</feature>
<feature type="region of interest" description="Disordered" evidence="1">
    <location>
        <begin position="1"/>
        <end position="72"/>
    </location>
</feature>
<proteinExistence type="predicted"/>
<organism evidence="2 3">
    <name type="scientific">Cyclotella atomus</name>
    <dbReference type="NCBI Taxonomy" id="382360"/>
    <lineage>
        <taxon>Eukaryota</taxon>
        <taxon>Sar</taxon>
        <taxon>Stramenopiles</taxon>
        <taxon>Ochrophyta</taxon>
        <taxon>Bacillariophyta</taxon>
        <taxon>Coscinodiscophyceae</taxon>
        <taxon>Thalassiosirophycidae</taxon>
        <taxon>Stephanodiscales</taxon>
        <taxon>Stephanodiscaceae</taxon>
        <taxon>Cyclotella</taxon>
    </lineage>
</organism>
<sequence length="743" mass="81764">MMFDVDCPSTPDGNSPKATPFRPPSVARRIANSRVASANNKFTPRIRTSNSYDHHRRRATSYDNGRGSPANVGLEPEEVIIQPARPRAPSSGGLYRAAPPANPSTPPSNNPFDDDKSLVRGRTHSETWWKEEIVNERDDKGDVLDGYYGLSQKDKQEFYGKSNNPFEKAVNKHGHISFHVHKTGDVAVGIGIDQDGSVESSLVDAQEPVSPQAARRAAQAAMQKVVQRNDMINSSLYQQAASMRNNGHYHVDDYSFSTINIHNIPKDNVGSPKRNDGSNNRSLLKMPKWMESFAPSVANSKYNPPEYGNITRDTNLAPPIRGNHQDWWSNSPKVTFDTDHPDKRSKWSSLSHSQKVGAGVIWVALMCTLMGVTVWSLNKPPQEVYGGDRSSSLTGFVPGAVPTLNPTDRPTRPPVSRSPVSGYSSLHGKGSDTSPRPSRSPITSRPSNSPVVSPTSSPSSSPTSMSPTAPPNSCTDDAGYFLNHLMNPKDCYWLWNEKDGYTDRKDKNCGTALYPQTDLGSACRATCKEYNGCITDMTAVSNEVAANENEMIESISSTPESASYESISFRSDVTTYLTPSQVQGDASTAQMCSDVNDRTFKNHLNSDKTCEWLDNDKPGQTERKDKNCGYGSYPITELGLNCPQTCIWYNKSGCSAVPMKRSIEPNLRAASTSSTGCVNGSGKYENHHGQHKQCQWLHEPDSPNIEKFRQDKNCGTDDHPITDLGTKCPWSCKDYNGCSELRD</sequence>